<reference evidence="2 3" key="1">
    <citation type="journal article" date="2018" name="Nat. Ecol. Evol.">
        <title>Pezizomycetes genomes reveal the molecular basis of ectomycorrhizal truffle lifestyle.</title>
        <authorList>
            <person name="Murat C."/>
            <person name="Payen T."/>
            <person name="Noel B."/>
            <person name="Kuo A."/>
            <person name="Morin E."/>
            <person name="Chen J."/>
            <person name="Kohler A."/>
            <person name="Krizsan K."/>
            <person name="Balestrini R."/>
            <person name="Da Silva C."/>
            <person name="Montanini B."/>
            <person name="Hainaut M."/>
            <person name="Levati E."/>
            <person name="Barry K.W."/>
            <person name="Belfiori B."/>
            <person name="Cichocki N."/>
            <person name="Clum A."/>
            <person name="Dockter R.B."/>
            <person name="Fauchery L."/>
            <person name="Guy J."/>
            <person name="Iotti M."/>
            <person name="Le Tacon F."/>
            <person name="Lindquist E.A."/>
            <person name="Lipzen A."/>
            <person name="Malagnac F."/>
            <person name="Mello A."/>
            <person name="Molinier V."/>
            <person name="Miyauchi S."/>
            <person name="Poulain J."/>
            <person name="Riccioni C."/>
            <person name="Rubini A."/>
            <person name="Sitrit Y."/>
            <person name="Splivallo R."/>
            <person name="Traeger S."/>
            <person name="Wang M."/>
            <person name="Zifcakova L."/>
            <person name="Wipf D."/>
            <person name="Zambonelli A."/>
            <person name="Paolocci F."/>
            <person name="Nowrousian M."/>
            <person name="Ottonello S."/>
            <person name="Baldrian P."/>
            <person name="Spatafora J.W."/>
            <person name="Henrissat B."/>
            <person name="Nagy L.G."/>
            <person name="Aury J.M."/>
            <person name="Wincker P."/>
            <person name="Grigoriev I.V."/>
            <person name="Bonfante P."/>
            <person name="Martin F.M."/>
        </authorList>
    </citation>
    <scope>NUCLEOTIDE SEQUENCE [LARGE SCALE GENOMIC DNA]</scope>
    <source>
        <strain evidence="2 3">120613-1</strain>
    </source>
</reference>
<proteinExistence type="predicted"/>
<keyword evidence="3" id="KW-1185">Reference proteome</keyword>
<gene>
    <name evidence="2" type="ORF">L873DRAFT_1798764</name>
</gene>
<name>A0A3N4K2X1_9PEZI</name>
<dbReference type="AlphaFoldDB" id="A0A3N4K2X1"/>
<evidence type="ECO:0000313" key="3">
    <source>
        <dbReference type="Proteomes" id="UP000276215"/>
    </source>
</evidence>
<evidence type="ECO:0000256" key="1">
    <source>
        <dbReference type="SAM" id="MobiDB-lite"/>
    </source>
</evidence>
<protein>
    <submittedName>
        <fullName evidence="2">Uncharacterized protein</fullName>
    </submittedName>
</protein>
<feature type="region of interest" description="Disordered" evidence="1">
    <location>
        <begin position="60"/>
        <end position="87"/>
    </location>
</feature>
<accession>A0A3N4K2X1</accession>
<evidence type="ECO:0000313" key="2">
    <source>
        <dbReference type="EMBL" id="RPB04914.1"/>
    </source>
</evidence>
<dbReference type="Proteomes" id="UP000276215">
    <property type="component" value="Unassembled WGS sequence"/>
</dbReference>
<dbReference type="EMBL" id="ML120356">
    <property type="protein sequence ID" value="RPB04914.1"/>
    <property type="molecule type" value="Genomic_DNA"/>
</dbReference>
<organism evidence="2 3">
    <name type="scientific">Choiromyces venosus 120613-1</name>
    <dbReference type="NCBI Taxonomy" id="1336337"/>
    <lineage>
        <taxon>Eukaryota</taxon>
        <taxon>Fungi</taxon>
        <taxon>Dikarya</taxon>
        <taxon>Ascomycota</taxon>
        <taxon>Pezizomycotina</taxon>
        <taxon>Pezizomycetes</taxon>
        <taxon>Pezizales</taxon>
        <taxon>Tuberaceae</taxon>
        <taxon>Choiromyces</taxon>
    </lineage>
</organism>
<sequence length="87" mass="10031">MQRKISQPTAAQNLRPPLNVFPVEIPNHTLEPDTCRFFTGEEAAIRRILDTFLTVIERTNQDKTTLKPPPLPMTTRKKRNKNTLMTT</sequence>